<evidence type="ECO:0000256" key="1">
    <source>
        <dbReference type="SAM" id="Phobius"/>
    </source>
</evidence>
<proteinExistence type="predicted"/>
<protein>
    <submittedName>
        <fullName evidence="2">Phage holin family protein</fullName>
    </submittedName>
</protein>
<comment type="caution">
    <text evidence="2">The sequence shown here is derived from an EMBL/GenBank/DDBJ whole genome shotgun (WGS) entry which is preliminary data.</text>
</comment>
<keyword evidence="1" id="KW-1133">Transmembrane helix</keyword>
<feature type="transmembrane region" description="Helical" evidence="1">
    <location>
        <begin position="92"/>
        <end position="115"/>
    </location>
</feature>
<evidence type="ECO:0000313" key="2">
    <source>
        <dbReference type="EMBL" id="NJC73136.1"/>
    </source>
</evidence>
<evidence type="ECO:0000313" key="3">
    <source>
        <dbReference type="Proteomes" id="UP000722989"/>
    </source>
</evidence>
<dbReference type="Pfam" id="PF07332">
    <property type="entry name" value="Phage_holin_3_6"/>
    <property type="match status" value="1"/>
</dbReference>
<gene>
    <name evidence="2" type="ORF">HC031_25955</name>
</gene>
<keyword evidence="1" id="KW-0472">Membrane</keyword>
<sequence length="235" mass="24260">MNTAVDTGRVGGTGGRTTRRAASTAALARTVLTQAGRLIRAESRAGWAELRPKARSAGTGAALFGAAGVTVLYGIAALLTAVAALLATVLPVWAAALVVTVALFATAAGVALLGAGRLRRIGSITPERMVESIRLDLRAVTLAARRRHDVRAESTAAPRATYAAVTTAVGSARANPARVRISDGVRRRTGWWAAVGAGVVATGAAVVVLKRRRARRTSRGSAARAWRGVVDRLGR</sequence>
<name>A0ABX0Y4V7_9ACTN</name>
<dbReference type="RefSeq" id="WP_167928047.1">
    <property type="nucleotide sequence ID" value="NZ_JAATVY010000026.1"/>
</dbReference>
<reference evidence="2 3" key="1">
    <citation type="submission" date="2020-03" db="EMBL/GenBank/DDBJ databases">
        <title>WGS of the type strain of Planosporangium spp.</title>
        <authorList>
            <person name="Thawai C."/>
        </authorList>
    </citation>
    <scope>NUCLEOTIDE SEQUENCE [LARGE SCALE GENOMIC DNA]</scope>
    <source>
        <strain evidence="2 3">TBRC 5610</strain>
    </source>
</reference>
<keyword evidence="1" id="KW-0812">Transmembrane</keyword>
<feature type="transmembrane region" description="Helical" evidence="1">
    <location>
        <begin position="190"/>
        <end position="209"/>
    </location>
</feature>
<accession>A0ABX0Y4V7</accession>
<dbReference type="EMBL" id="JAATVY010000026">
    <property type="protein sequence ID" value="NJC73136.1"/>
    <property type="molecule type" value="Genomic_DNA"/>
</dbReference>
<dbReference type="InterPro" id="IPR009937">
    <property type="entry name" value="Phage_holin_3_6"/>
</dbReference>
<keyword evidence="3" id="KW-1185">Reference proteome</keyword>
<organism evidence="2 3">
    <name type="scientific">Planosporangium thailandense</name>
    <dbReference type="NCBI Taxonomy" id="765197"/>
    <lineage>
        <taxon>Bacteria</taxon>
        <taxon>Bacillati</taxon>
        <taxon>Actinomycetota</taxon>
        <taxon>Actinomycetes</taxon>
        <taxon>Micromonosporales</taxon>
        <taxon>Micromonosporaceae</taxon>
        <taxon>Planosporangium</taxon>
    </lineage>
</organism>
<feature type="transmembrane region" description="Helical" evidence="1">
    <location>
        <begin position="61"/>
        <end position="86"/>
    </location>
</feature>
<dbReference type="Proteomes" id="UP000722989">
    <property type="component" value="Unassembled WGS sequence"/>
</dbReference>